<proteinExistence type="predicted"/>
<evidence type="ECO:0000256" key="1">
    <source>
        <dbReference type="ARBA" id="ARBA00022801"/>
    </source>
</evidence>
<feature type="domain" description="Alpha/beta hydrolase fold-3" evidence="2">
    <location>
        <begin position="79"/>
        <end position="281"/>
    </location>
</feature>
<dbReference type="InterPro" id="IPR050300">
    <property type="entry name" value="GDXG_lipolytic_enzyme"/>
</dbReference>
<dbReference type="GO" id="GO:0016787">
    <property type="term" value="F:hydrolase activity"/>
    <property type="evidence" value="ECO:0007669"/>
    <property type="project" value="UniProtKB-KW"/>
</dbReference>
<reference evidence="3 4" key="1">
    <citation type="journal article" date="2016" name="Mol. Biol. Evol.">
        <title>Comparative Genomics of Early-Diverging Mushroom-Forming Fungi Provides Insights into the Origins of Lignocellulose Decay Capabilities.</title>
        <authorList>
            <person name="Nagy L.G."/>
            <person name="Riley R."/>
            <person name="Tritt A."/>
            <person name="Adam C."/>
            <person name="Daum C."/>
            <person name="Floudas D."/>
            <person name="Sun H."/>
            <person name="Yadav J.S."/>
            <person name="Pangilinan J."/>
            <person name="Larsson K.H."/>
            <person name="Matsuura K."/>
            <person name="Barry K."/>
            <person name="Labutti K."/>
            <person name="Kuo R."/>
            <person name="Ohm R.A."/>
            <person name="Bhattacharya S.S."/>
            <person name="Shirouzu T."/>
            <person name="Yoshinaga Y."/>
            <person name="Martin F.M."/>
            <person name="Grigoriev I.V."/>
            <person name="Hibbett D.S."/>
        </authorList>
    </citation>
    <scope>NUCLEOTIDE SEQUENCE [LARGE SCALE GENOMIC DNA]</scope>
    <source>
        <strain evidence="3 4">CBS 109695</strain>
    </source>
</reference>
<sequence>MSPLAKHAWSLQYLHLKIFVTLMRSITMTFQWLGSIRQNLLDGAVCRRISVPSRDDGRSIKVDLHEATGYDSTKPTPVLVNMHGSGFVLPSLGADSDFCARVATRTRCVVFDIDYRKAPEHPFPAALQDVEDVLAYLGAHPDRFDASNIFLSGFSAGGCLALSTSASLEPNRIKGVVAIYPPLDFTTRHAAPEKSYLSGMALPGWLCDRFDDSYILPGQPKNDPRLSPMFAPWDRFPKHVYAACGNGDVLYQSNVEWIQKLKDAGHQDATFEKIEREGHAFDKVAKEGSESAAKRDNMYAAAIDMINRVVNTDCN</sequence>
<protein>
    <submittedName>
        <fullName evidence="3">Alpha/beta-hydrolase</fullName>
    </submittedName>
</protein>
<name>A0A166Q9B7_9AGAM</name>
<accession>A0A166Q9B7</accession>
<dbReference type="Proteomes" id="UP000076532">
    <property type="component" value="Unassembled WGS sequence"/>
</dbReference>
<organism evidence="3 4">
    <name type="scientific">Athelia psychrophila</name>
    <dbReference type="NCBI Taxonomy" id="1759441"/>
    <lineage>
        <taxon>Eukaryota</taxon>
        <taxon>Fungi</taxon>
        <taxon>Dikarya</taxon>
        <taxon>Basidiomycota</taxon>
        <taxon>Agaricomycotina</taxon>
        <taxon>Agaricomycetes</taxon>
        <taxon>Agaricomycetidae</taxon>
        <taxon>Atheliales</taxon>
        <taxon>Atheliaceae</taxon>
        <taxon>Athelia</taxon>
    </lineage>
</organism>
<evidence type="ECO:0000313" key="3">
    <source>
        <dbReference type="EMBL" id="KZP26902.1"/>
    </source>
</evidence>
<keyword evidence="4" id="KW-1185">Reference proteome</keyword>
<dbReference type="Gene3D" id="3.40.50.1820">
    <property type="entry name" value="alpha/beta hydrolase"/>
    <property type="match status" value="1"/>
</dbReference>
<evidence type="ECO:0000259" key="2">
    <source>
        <dbReference type="Pfam" id="PF07859"/>
    </source>
</evidence>
<dbReference type="InterPro" id="IPR013094">
    <property type="entry name" value="AB_hydrolase_3"/>
</dbReference>
<dbReference type="Pfam" id="PF07859">
    <property type="entry name" value="Abhydrolase_3"/>
    <property type="match status" value="1"/>
</dbReference>
<dbReference type="OrthoDB" id="408631at2759"/>
<dbReference type="STRING" id="436010.A0A166Q9B7"/>
<evidence type="ECO:0000313" key="4">
    <source>
        <dbReference type="Proteomes" id="UP000076532"/>
    </source>
</evidence>
<dbReference type="SUPFAM" id="SSF53474">
    <property type="entry name" value="alpha/beta-Hydrolases"/>
    <property type="match status" value="1"/>
</dbReference>
<dbReference type="InterPro" id="IPR029058">
    <property type="entry name" value="AB_hydrolase_fold"/>
</dbReference>
<dbReference type="PANTHER" id="PTHR48081">
    <property type="entry name" value="AB HYDROLASE SUPERFAMILY PROTEIN C4A8.06C"/>
    <property type="match status" value="1"/>
</dbReference>
<keyword evidence="1" id="KW-0378">Hydrolase</keyword>
<dbReference type="EMBL" id="KV417511">
    <property type="protein sequence ID" value="KZP26902.1"/>
    <property type="molecule type" value="Genomic_DNA"/>
</dbReference>
<gene>
    <name evidence="3" type="ORF">FIBSPDRAFT_818802</name>
</gene>
<dbReference type="AlphaFoldDB" id="A0A166Q9B7"/>
<dbReference type="PANTHER" id="PTHR48081:SF3">
    <property type="entry name" value="ALPHA_BETA HYDROLASE FOLD-3 DOMAIN-CONTAINING PROTEIN"/>
    <property type="match status" value="1"/>
</dbReference>